<proteinExistence type="predicted"/>
<sequence length="131" mass="15365">MKFLFKQGTSAKSYKSHFSFSLNLNICSKNIRFFLGDTKRLLFPRPFPRSHSITSLDHTDGINVLIRRGPQLVFWKKLSKILYQYKMAHPEQIGKGTFLGLKYRSTTKDISRGMRKVKRRHSSAWKCQKPK</sequence>
<name>A0A8D9E992_9HEMI</name>
<evidence type="ECO:0000313" key="1">
    <source>
        <dbReference type="EMBL" id="CAG6745226.1"/>
    </source>
</evidence>
<accession>A0A8D9E992</accession>
<dbReference type="EMBL" id="HBUF01487822">
    <property type="protein sequence ID" value="CAG6745226.1"/>
    <property type="molecule type" value="Transcribed_RNA"/>
</dbReference>
<dbReference type="AlphaFoldDB" id="A0A8D9E992"/>
<reference evidence="1" key="1">
    <citation type="submission" date="2021-05" db="EMBL/GenBank/DDBJ databases">
        <authorList>
            <person name="Alioto T."/>
            <person name="Alioto T."/>
            <person name="Gomez Garrido J."/>
        </authorList>
    </citation>
    <scope>NUCLEOTIDE SEQUENCE</scope>
</reference>
<protein>
    <submittedName>
        <fullName evidence="1">Uncharacterized protein</fullName>
    </submittedName>
</protein>
<organism evidence="1">
    <name type="scientific">Cacopsylla melanoneura</name>
    <dbReference type="NCBI Taxonomy" id="428564"/>
    <lineage>
        <taxon>Eukaryota</taxon>
        <taxon>Metazoa</taxon>
        <taxon>Ecdysozoa</taxon>
        <taxon>Arthropoda</taxon>
        <taxon>Hexapoda</taxon>
        <taxon>Insecta</taxon>
        <taxon>Pterygota</taxon>
        <taxon>Neoptera</taxon>
        <taxon>Paraneoptera</taxon>
        <taxon>Hemiptera</taxon>
        <taxon>Sternorrhyncha</taxon>
        <taxon>Psylloidea</taxon>
        <taxon>Psyllidae</taxon>
        <taxon>Psyllinae</taxon>
        <taxon>Cacopsylla</taxon>
    </lineage>
</organism>